<keyword evidence="2" id="KW-1185">Reference proteome</keyword>
<reference evidence="1 2" key="1">
    <citation type="journal article" date="2013" name="Mar. Genomics">
        <title>Expression of sulfatases in Rhodopirellula baltica and the diversity of sulfatases in the genus Rhodopirellula.</title>
        <authorList>
            <person name="Wegner C.E."/>
            <person name="Richter-Heitmann T."/>
            <person name="Klindworth A."/>
            <person name="Klockow C."/>
            <person name="Richter M."/>
            <person name="Achstetter T."/>
            <person name="Glockner F.O."/>
            <person name="Harder J."/>
        </authorList>
    </citation>
    <scope>NUCLEOTIDE SEQUENCE [LARGE SCALE GENOMIC DNA]</scope>
    <source>
        <strain evidence="1 2">SM1</strain>
    </source>
</reference>
<dbReference type="Proteomes" id="UP000011991">
    <property type="component" value="Unassembled WGS sequence"/>
</dbReference>
<protein>
    <submittedName>
        <fullName evidence="1">Uncharacterized protein</fullName>
    </submittedName>
</protein>
<comment type="caution">
    <text evidence="1">The sequence shown here is derived from an EMBL/GenBank/DDBJ whole genome shotgun (WGS) entry which is preliminary data.</text>
</comment>
<evidence type="ECO:0000313" key="2">
    <source>
        <dbReference type="Proteomes" id="UP000011991"/>
    </source>
</evidence>
<organism evidence="1 2">
    <name type="scientific">Rhodopirellula maiorica SM1</name>
    <dbReference type="NCBI Taxonomy" id="1265738"/>
    <lineage>
        <taxon>Bacteria</taxon>
        <taxon>Pseudomonadati</taxon>
        <taxon>Planctomycetota</taxon>
        <taxon>Planctomycetia</taxon>
        <taxon>Pirellulales</taxon>
        <taxon>Pirellulaceae</taxon>
        <taxon>Novipirellula</taxon>
    </lineage>
</organism>
<gene>
    <name evidence="1" type="ORF">RMSM_00947</name>
</gene>
<dbReference type="PATRIC" id="fig|1265738.3.peg.939"/>
<dbReference type="EMBL" id="ANOG01000146">
    <property type="protein sequence ID" value="EMI22122.1"/>
    <property type="molecule type" value="Genomic_DNA"/>
</dbReference>
<proteinExistence type="predicted"/>
<sequence length="49" mass="5450">MPPSIQRANATIAFTIDLASANMSHTPTNCRCGNRFQPQFMQMHKGRAT</sequence>
<evidence type="ECO:0000313" key="1">
    <source>
        <dbReference type="EMBL" id="EMI22122.1"/>
    </source>
</evidence>
<accession>M5S3B1</accession>
<dbReference type="AlphaFoldDB" id="M5S3B1"/>
<name>M5S3B1_9BACT</name>